<evidence type="ECO:0000259" key="1">
    <source>
        <dbReference type="SMART" id="SM00746"/>
    </source>
</evidence>
<name>A0A7K1KQ89_9BACT</name>
<dbReference type="Proteomes" id="UP000461162">
    <property type="component" value="Unassembled WGS sequence"/>
</dbReference>
<accession>A0A7K1KQ89</accession>
<protein>
    <submittedName>
        <fullName evidence="2">Transcriptional regulator</fullName>
    </submittedName>
</protein>
<evidence type="ECO:0000313" key="2">
    <source>
        <dbReference type="EMBL" id="MUM78266.1"/>
    </source>
</evidence>
<organism evidence="2 3">
    <name type="scientific">Pseudodesulfovibrio alkaliphilus</name>
    <dbReference type="NCBI Taxonomy" id="2661613"/>
    <lineage>
        <taxon>Bacteria</taxon>
        <taxon>Pseudomonadati</taxon>
        <taxon>Thermodesulfobacteriota</taxon>
        <taxon>Desulfovibrionia</taxon>
        <taxon>Desulfovibrionales</taxon>
        <taxon>Desulfovibrionaceae</taxon>
    </lineage>
</organism>
<dbReference type="EMBL" id="WODC01000007">
    <property type="protein sequence ID" value="MUM78266.1"/>
    <property type="molecule type" value="Genomic_DNA"/>
</dbReference>
<dbReference type="AlphaFoldDB" id="A0A7K1KQ89"/>
<reference evidence="2 3" key="1">
    <citation type="submission" date="2019-11" db="EMBL/GenBank/DDBJ databases">
        <title>Pseudodesulfovibrio alkaliphilus, sp. nov., an alkaliphilic sulfate-reducing bacteria from mud volcano of Taman peninsula, Russia.</title>
        <authorList>
            <person name="Frolova A."/>
            <person name="Merkel A.Y."/>
            <person name="Slobodkin A.I."/>
        </authorList>
    </citation>
    <scope>NUCLEOTIDE SEQUENCE [LARGE SCALE GENOMIC DNA]</scope>
    <source>
        <strain evidence="2 3">F-1</strain>
    </source>
</reference>
<dbReference type="RefSeq" id="WP_155934882.1">
    <property type="nucleotide sequence ID" value="NZ_WODC01000007.1"/>
</dbReference>
<feature type="domain" description="TRASH" evidence="1">
    <location>
        <begin position="45"/>
        <end position="82"/>
    </location>
</feature>
<proteinExistence type="predicted"/>
<evidence type="ECO:0000313" key="3">
    <source>
        <dbReference type="Proteomes" id="UP000461162"/>
    </source>
</evidence>
<sequence length="96" mass="11180">MWKFIIIGVALFLIYKLFTGDKKKQEMENKESIKQKVAAGEMVKDPVCGTYVDKDGDIRVREGEKVRVFCSYECRDRYLKQINAITVEPQTPEDEK</sequence>
<dbReference type="InterPro" id="IPR011017">
    <property type="entry name" value="TRASH_dom"/>
</dbReference>
<gene>
    <name evidence="2" type="ORF">GKC30_11520</name>
</gene>
<comment type="caution">
    <text evidence="2">The sequence shown here is derived from an EMBL/GenBank/DDBJ whole genome shotgun (WGS) entry which is preliminary data.</text>
</comment>
<dbReference type="SMART" id="SM00746">
    <property type="entry name" value="TRASH"/>
    <property type="match status" value="1"/>
</dbReference>
<keyword evidence="3" id="KW-1185">Reference proteome</keyword>